<dbReference type="GO" id="GO:0005737">
    <property type="term" value="C:cytoplasm"/>
    <property type="evidence" value="ECO:0007669"/>
    <property type="project" value="TreeGrafter"/>
</dbReference>
<sequence>MGRDDTHTIITDLTVCYYYGTESSKSLEHNRQSWYRIQKNLYLHTAENSAFIHVAQAREEDLSAEQPVITNVRIGKPQFESSTWEERPAGLWIRRSKFVKGSNAYLTGVDILFGSDAVDPRPKWTILDQSLQLEHAPPTTPSPRLTLRYGQPIPRSHHPVLRAREDGVGECKDALGPDGQALPVHDADPHTVRLVGHILDIEQPDLVVFTGDQLHHDILDSQTALFKVVAPVIERSIPWAAIFGNHDSEGDFALSRTAQMALYEELPFSLCEPGPEKVYGVGNSYIHVYPHKSSDVPMSTIYLLDSHGQVNSDTQSPDYEAIQPSQIEWFRHISRESKEKQDTDSHRHHSYKSLVFIHIPFPEFADDDKLLRRGGQRREPTEGPSFNTHVYDALVEEGVTAVGCGHDHVNDFCALVKEADGVARHVPWLCYNGGSGFGGYCSYGENRYHRRTRIWELHTESKAVKTWKRVEYQDQRQDELVLNMDGGAGT</sequence>
<dbReference type="PANTHER" id="PTHR32440">
    <property type="entry name" value="PHOSPHATASE DCR2-RELATED-RELATED"/>
    <property type="match status" value="1"/>
</dbReference>
<dbReference type="InterPro" id="IPR004843">
    <property type="entry name" value="Calcineurin-like_PHP"/>
</dbReference>
<comment type="caution">
    <text evidence="2">The sequence shown here is derived from an EMBL/GenBank/DDBJ whole genome shotgun (WGS) entry which is preliminary data.</text>
</comment>
<accession>A0A9W9CAE1</accession>
<organism evidence="2 3">
    <name type="scientific">Didymosphaeria variabile</name>
    <dbReference type="NCBI Taxonomy" id="1932322"/>
    <lineage>
        <taxon>Eukaryota</taxon>
        <taxon>Fungi</taxon>
        <taxon>Dikarya</taxon>
        <taxon>Ascomycota</taxon>
        <taxon>Pezizomycotina</taxon>
        <taxon>Dothideomycetes</taxon>
        <taxon>Pleosporomycetidae</taxon>
        <taxon>Pleosporales</taxon>
        <taxon>Massarineae</taxon>
        <taxon>Didymosphaeriaceae</taxon>
        <taxon>Didymosphaeria</taxon>
    </lineage>
</organism>
<keyword evidence="3" id="KW-1185">Reference proteome</keyword>
<dbReference type="SUPFAM" id="SSF56300">
    <property type="entry name" value="Metallo-dependent phosphatases"/>
    <property type="match status" value="1"/>
</dbReference>
<evidence type="ECO:0000313" key="3">
    <source>
        <dbReference type="Proteomes" id="UP001140513"/>
    </source>
</evidence>
<feature type="domain" description="Calcineurin-like phosphoesterase" evidence="1">
    <location>
        <begin position="185"/>
        <end position="409"/>
    </location>
</feature>
<dbReference type="RefSeq" id="XP_056071390.1">
    <property type="nucleotide sequence ID" value="XM_056214123.1"/>
</dbReference>
<gene>
    <name evidence="2" type="ORF">N0V89_005346</name>
</gene>
<evidence type="ECO:0000313" key="2">
    <source>
        <dbReference type="EMBL" id="KAJ4353616.1"/>
    </source>
</evidence>
<protein>
    <recommendedName>
        <fullName evidence="1">Calcineurin-like phosphoesterase domain-containing protein</fullName>
    </recommendedName>
</protein>
<name>A0A9W9CAE1_9PLEO</name>
<dbReference type="Proteomes" id="UP001140513">
    <property type="component" value="Unassembled WGS sequence"/>
</dbReference>
<dbReference type="Gene3D" id="3.60.21.10">
    <property type="match status" value="1"/>
</dbReference>
<dbReference type="AlphaFoldDB" id="A0A9W9CAE1"/>
<dbReference type="CDD" id="cd07383">
    <property type="entry name" value="MPP_Dcr2"/>
    <property type="match status" value="1"/>
</dbReference>
<dbReference type="Pfam" id="PF00149">
    <property type="entry name" value="Metallophos"/>
    <property type="match status" value="1"/>
</dbReference>
<dbReference type="InterPro" id="IPR029052">
    <property type="entry name" value="Metallo-depent_PP-like"/>
</dbReference>
<evidence type="ECO:0000259" key="1">
    <source>
        <dbReference type="Pfam" id="PF00149"/>
    </source>
</evidence>
<dbReference type="OrthoDB" id="783096at2759"/>
<dbReference type="EMBL" id="JAPEUX010000004">
    <property type="protein sequence ID" value="KAJ4353616.1"/>
    <property type="molecule type" value="Genomic_DNA"/>
</dbReference>
<proteinExistence type="predicted"/>
<dbReference type="PANTHER" id="PTHR32440:SF0">
    <property type="entry name" value="PHOSPHATASE DCR2-RELATED"/>
    <property type="match status" value="1"/>
</dbReference>
<reference evidence="2" key="1">
    <citation type="submission" date="2022-10" db="EMBL/GenBank/DDBJ databases">
        <title>Tapping the CABI collections for fungal endophytes: first genome assemblies for Collariella, Neodidymelliopsis, Ascochyta clinopodiicola, Didymella pomorum, Didymosphaeria variabile, Neocosmospora piperis and Neocucurbitaria cava.</title>
        <authorList>
            <person name="Hill R."/>
        </authorList>
    </citation>
    <scope>NUCLEOTIDE SEQUENCE</scope>
    <source>
        <strain evidence="2">IMI 356815</strain>
    </source>
</reference>
<dbReference type="GO" id="GO:0004721">
    <property type="term" value="F:phosphoprotein phosphatase activity"/>
    <property type="evidence" value="ECO:0007669"/>
    <property type="project" value="TreeGrafter"/>
</dbReference>
<dbReference type="GeneID" id="80908876"/>